<gene>
    <name evidence="11" type="primary">atpI</name>
    <name evidence="11" type="ORF">MMAB1_0212</name>
</gene>
<sequence length="654" mass="71966">MLRPERMRRLFIAAPKGEIDTIIRELYRHNVYHIEDFVPESESPEELSIGHPLPGASDAASALIDVRAIEKACGIEPDNVESREKIPASKVRAMIQTDLPAIQKTVKDLVAKRSDLESCQKKYEQRLKDLEPFAAFPLDLESYRGYSWFTVFTGHIAHDVSIDVPHEKYFSDQVDGNMIVVVVPNEHREGVERTLLDAGFQAVPVPEESGTPADNLKAHAEKVRKASEGIAQINKDIEEIRDRHTDFLVACDELLTADVERAEAPLRFATTEETFITEGWVPDDRADRIQEALKKATGDRIYIQELEIEDDARVPVEYENPTFASPTQMLIDIYARPRYSEIDPTLMVAIVFPIFFGMILGDVGYGAILLAMSLGLRKIVKGEGGRMLLKVLSYASVSSIIFGILYSEIFGSALPWPALIFSRHLNIGGAAGGHGPQVVELMIIAIWIGLLHITLGRILGMANARKLYRGKHATKAAIAHAGWLGTMWGIMLMIWAFYAIPLMPDLTGLPVVAMGLNVAAVVGVVLLVAGILGIAQENPLELVELPTIISHVLSYARLVAVGLSSVAIAMVVNYIAIGMIIEPQLEAITPVGVIIIIVGILVLLMGHALNTALGLLGGGLHSIRLHYVEFFTKFYKGGGKKYNPFGMKPKFTEE</sequence>
<keyword evidence="7 10" id="KW-0472">Membrane</keyword>
<dbReference type="GO" id="GO:0051117">
    <property type="term" value="F:ATPase binding"/>
    <property type="evidence" value="ECO:0007669"/>
    <property type="project" value="TreeGrafter"/>
</dbReference>
<evidence type="ECO:0000256" key="6">
    <source>
        <dbReference type="ARBA" id="ARBA00023065"/>
    </source>
</evidence>
<feature type="transmembrane region" description="Helical" evidence="10">
    <location>
        <begin position="388"/>
        <end position="407"/>
    </location>
</feature>
<evidence type="ECO:0000256" key="10">
    <source>
        <dbReference type="RuleBase" id="RU361189"/>
    </source>
</evidence>
<feature type="transmembrane region" description="Helical" evidence="10">
    <location>
        <begin position="555"/>
        <end position="581"/>
    </location>
</feature>
<evidence type="ECO:0000313" key="11">
    <source>
        <dbReference type="EMBL" id="CVK31429.1"/>
    </source>
</evidence>
<feature type="transmembrane region" description="Helical" evidence="10">
    <location>
        <begin position="587"/>
        <end position="606"/>
    </location>
</feature>
<feature type="transmembrane region" description="Helical" evidence="10">
    <location>
        <begin position="481"/>
        <end position="500"/>
    </location>
</feature>
<dbReference type="KEGG" id="mema:MMAB1_0212"/>
<dbReference type="NCBIfam" id="NF004430">
    <property type="entry name" value="PRK05771.2-4"/>
    <property type="match status" value="1"/>
</dbReference>
<dbReference type="Proteomes" id="UP000069850">
    <property type="component" value="Chromosome 1"/>
</dbReference>
<dbReference type="OrthoDB" id="85892at2157"/>
<comment type="similarity">
    <text evidence="2 10">Belongs to the V-ATPase 116 kDa subunit family.</text>
</comment>
<comment type="subcellular location">
    <subcellularLocation>
        <location evidence="1">Membrane</location>
        <topology evidence="1">Multi-pass membrane protein</topology>
    </subcellularLocation>
</comment>
<keyword evidence="5 10" id="KW-1133">Transmembrane helix</keyword>
<keyword evidence="4 10" id="KW-0812">Transmembrane</keyword>
<evidence type="ECO:0000313" key="12">
    <source>
        <dbReference type="Proteomes" id="UP000069850"/>
    </source>
</evidence>
<evidence type="ECO:0000256" key="3">
    <source>
        <dbReference type="ARBA" id="ARBA00022448"/>
    </source>
</evidence>
<keyword evidence="3 10" id="KW-0813">Transport</keyword>
<evidence type="ECO:0000256" key="4">
    <source>
        <dbReference type="ARBA" id="ARBA00022692"/>
    </source>
</evidence>
<evidence type="ECO:0000256" key="9">
    <source>
        <dbReference type="ARBA" id="ARBA00068671"/>
    </source>
</evidence>
<reference evidence="11 12" key="1">
    <citation type="submission" date="2016-01" db="EMBL/GenBank/DDBJ databases">
        <authorList>
            <person name="Manzoor S."/>
        </authorList>
    </citation>
    <scope>NUCLEOTIDE SEQUENCE [LARGE SCALE GENOMIC DNA]</scope>
    <source>
        <strain evidence="11">Methanoculleus sp MAB1</strain>
    </source>
</reference>
<evidence type="ECO:0000256" key="8">
    <source>
        <dbReference type="ARBA" id="ARBA00059506"/>
    </source>
</evidence>
<feature type="transmembrane region" description="Helical" evidence="10">
    <location>
        <begin position="346"/>
        <end position="376"/>
    </location>
</feature>
<dbReference type="GO" id="GO:0016787">
    <property type="term" value="F:hydrolase activity"/>
    <property type="evidence" value="ECO:0007669"/>
    <property type="project" value="UniProtKB-KW"/>
</dbReference>
<keyword evidence="6 10" id="KW-0406">Ion transport</keyword>
<feature type="transmembrane region" description="Helical" evidence="10">
    <location>
        <begin position="441"/>
        <end position="460"/>
    </location>
</feature>
<dbReference type="GO" id="GO:0007035">
    <property type="term" value="P:vacuolar acidification"/>
    <property type="evidence" value="ECO:0007669"/>
    <property type="project" value="TreeGrafter"/>
</dbReference>
<name>A0A0X3BHR9_9EURY</name>
<dbReference type="AlphaFoldDB" id="A0A0X3BHR9"/>
<evidence type="ECO:0000256" key="7">
    <source>
        <dbReference type="ARBA" id="ARBA00023136"/>
    </source>
</evidence>
<feature type="transmembrane region" description="Helical" evidence="10">
    <location>
        <begin position="512"/>
        <end position="534"/>
    </location>
</feature>
<dbReference type="GO" id="GO:0046961">
    <property type="term" value="F:proton-transporting ATPase activity, rotational mechanism"/>
    <property type="evidence" value="ECO:0007669"/>
    <property type="project" value="InterPro"/>
</dbReference>
<dbReference type="PANTHER" id="PTHR11629">
    <property type="entry name" value="VACUOLAR PROTON ATPASES"/>
    <property type="match status" value="1"/>
</dbReference>
<evidence type="ECO:0000256" key="2">
    <source>
        <dbReference type="ARBA" id="ARBA00009904"/>
    </source>
</evidence>
<comment type="function">
    <text evidence="8">Component of the A-type ATP synthase that produces ATP from ADP in the presence of a proton gradient across the membrane.</text>
</comment>
<dbReference type="GO" id="GO:0033179">
    <property type="term" value="C:proton-transporting V-type ATPase, V0 domain"/>
    <property type="evidence" value="ECO:0007669"/>
    <property type="project" value="InterPro"/>
</dbReference>
<evidence type="ECO:0000256" key="5">
    <source>
        <dbReference type="ARBA" id="ARBA00022989"/>
    </source>
</evidence>
<dbReference type="PANTHER" id="PTHR11629:SF63">
    <property type="entry name" value="V-TYPE PROTON ATPASE SUBUNIT A"/>
    <property type="match status" value="1"/>
</dbReference>
<dbReference type="EMBL" id="LT158599">
    <property type="protein sequence ID" value="CVK31429.1"/>
    <property type="molecule type" value="Genomic_DNA"/>
</dbReference>
<proteinExistence type="inferred from homology"/>
<organism evidence="11 12">
    <name type="scientific">Methanoculleus bourgensis</name>
    <dbReference type="NCBI Taxonomy" id="83986"/>
    <lineage>
        <taxon>Archaea</taxon>
        <taxon>Methanobacteriati</taxon>
        <taxon>Methanobacteriota</taxon>
        <taxon>Stenosarchaea group</taxon>
        <taxon>Methanomicrobia</taxon>
        <taxon>Methanomicrobiales</taxon>
        <taxon>Methanomicrobiaceae</taxon>
        <taxon>Methanoculleus</taxon>
    </lineage>
</organism>
<protein>
    <recommendedName>
        <fullName evidence="9 10">A-type ATP synthase subunit I</fullName>
    </recommendedName>
</protein>
<evidence type="ECO:0000256" key="1">
    <source>
        <dbReference type="ARBA" id="ARBA00004141"/>
    </source>
</evidence>
<accession>A0A0X3BHR9</accession>
<dbReference type="RefSeq" id="WP_062261164.1">
    <property type="nucleotide sequence ID" value="NZ_LT158599.1"/>
</dbReference>
<dbReference type="GeneID" id="27136327"/>
<dbReference type="Pfam" id="PF01496">
    <property type="entry name" value="V_ATPase_I"/>
    <property type="match status" value="2"/>
</dbReference>
<keyword evidence="11" id="KW-0378">Hydrolase</keyword>
<dbReference type="InterPro" id="IPR002490">
    <property type="entry name" value="V-ATPase_116kDa_su"/>
</dbReference>
<dbReference type="GO" id="GO:0016471">
    <property type="term" value="C:vacuolar proton-transporting V-type ATPase complex"/>
    <property type="evidence" value="ECO:0007669"/>
    <property type="project" value="TreeGrafter"/>
</dbReference>